<reference evidence="3 4" key="1">
    <citation type="journal article" date="2011" name="Cell">
        <title>Insight into structure and assembly of the nuclear pore complex by utilizing the genome of a eukaryotic thermophile.</title>
        <authorList>
            <person name="Amlacher S."/>
            <person name="Sarges P."/>
            <person name="Flemming D."/>
            <person name="van Noort V."/>
            <person name="Kunze R."/>
            <person name="Devos D.P."/>
            <person name="Arumugam M."/>
            <person name="Bork P."/>
            <person name="Hurt E."/>
        </authorList>
    </citation>
    <scope>NUCLEOTIDE SEQUENCE [LARGE SCALE GENOMIC DNA]</scope>
    <source>
        <strain evidence="4">DSM 1495 / CBS 144.50 / IMI 039719</strain>
    </source>
</reference>
<evidence type="ECO:0000313" key="4">
    <source>
        <dbReference type="Proteomes" id="UP000008066"/>
    </source>
</evidence>
<protein>
    <submittedName>
        <fullName evidence="3">Uncharacterized protein</fullName>
    </submittedName>
</protein>
<evidence type="ECO:0000256" key="1">
    <source>
        <dbReference type="SAM" id="MobiDB-lite"/>
    </source>
</evidence>
<sequence length="405" mass="46797">MRRYSPEPSLWCKHSFPLEKPTTEVQSCCRYNLRSIGPLGQALTPPGFNLQQLQPSAAVSDPELQLYYVTVNRLDMTIETIEGFSFVNRVLLYVSTVLAPAQYVAGVGSNCLSNLGFLSYNMYQQWMWYKVVSSRDNTDYVGALYLLLPYFNMIFAISYVAGISTRHWFLAFLLWGGTTFMIVVNTIATWKAYEYMKDGYGVYDFCFFGCRELDIDWHNYFFRIWTISGTAMCVVSVIWTIAMAVLAVKKNSDINKFIRALGWNKFKLVIVAIFLGSFFMTIGFWPIFLYLYRHLKKDPRYSGFRNALAHKLEKKGWETIAWLCSVPFLSVGIWPMVLWTESVMRRNDIYSPTDKIAIILFAFQIAALLMPSFLCCETKTDDDDDDDEDNRRNSNPYKYSNNVAP</sequence>
<dbReference type="HOGENOM" id="CLU_679721_0_0_1"/>
<feature type="transmembrane region" description="Helical" evidence="2">
    <location>
        <begin position="140"/>
        <end position="161"/>
    </location>
</feature>
<dbReference type="Proteomes" id="UP000008066">
    <property type="component" value="Unassembled WGS sequence"/>
</dbReference>
<feature type="transmembrane region" description="Helical" evidence="2">
    <location>
        <begin position="224"/>
        <end position="248"/>
    </location>
</feature>
<feature type="transmembrane region" description="Helical" evidence="2">
    <location>
        <begin position="268"/>
        <end position="292"/>
    </location>
</feature>
<keyword evidence="2" id="KW-1133">Transmembrane helix</keyword>
<keyword evidence="2" id="KW-0812">Transmembrane</keyword>
<feature type="transmembrane region" description="Helical" evidence="2">
    <location>
        <begin position="356"/>
        <end position="374"/>
    </location>
</feature>
<gene>
    <name evidence="3" type="ORF">CTHT_0021500</name>
</gene>
<dbReference type="RefSeq" id="XP_006692620.1">
    <property type="nucleotide sequence ID" value="XM_006692557.1"/>
</dbReference>
<dbReference type="EMBL" id="GL988041">
    <property type="protein sequence ID" value="EGS20324.1"/>
    <property type="molecule type" value="Genomic_DNA"/>
</dbReference>
<keyword evidence="4" id="KW-1185">Reference proteome</keyword>
<name>G0S3J7_CHATD</name>
<dbReference type="OrthoDB" id="4586862at2759"/>
<dbReference type="eggNOG" id="ENOG502SIKX">
    <property type="taxonomic scope" value="Eukaryota"/>
</dbReference>
<feature type="compositionally biased region" description="Polar residues" evidence="1">
    <location>
        <begin position="393"/>
        <end position="405"/>
    </location>
</feature>
<evidence type="ECO:0000256" key="2">
    <source>
        <dbReference type="SAM" id="Phobius"/>
    </source>
</evidence>
<feature type="region of interest" description="Disordered" evidence="1">
    <location>
        <begin position="380"/>
        <end position="405"/>
    </location>
</feature>
<feature type="transmembrane region" description="Helical" evidence="2">
    <location>
        <begin position="90"/>
        <end position="120"/>
    </location>
</feature>
<feature type="transmembrane region" description="Helical" evidence="2">
    <location>
        <begin position="168"/>
        <end position="190"/>
    </location>
</feature>
<dbReference type="KEGG" id="cthr:CTHT_0021500"/>
<feature type="transmembrane region" description="Helical" evidence="2">
    <location>
        <begin position="320"/>
        <end position="344"/>
    </location>
</feature>
<accession>G0S3J7</accession>
<dbReference type="STRING" id="759272.G0S3J7"/>
<keyword evidence="2" id="KW-0472">Membrane</keyword>
<dbReference type="AlphaFoldDB" id="G0S3J7"/>
<evidence type="ECO:0000313" key="3">
    <source>
        <dbReference type="EMBL" id="EGS20324.1"/>
    </source>
</evidence>
<dbReference type="GeneID" id="18256188"/>
<organism evidence="4">
    <name type="scientific">Chaetomium thermophilum (strain DSM 1495 / CBS 144.50 / IMI 039719)</name>
    <name type="common">Thermochaetoides thermophila</name>
    <dbReference type="NCBI Taxonomy" id="759272"/>
    <lineage>
        <taxon>Eukaryota</taxon>
        <taxon>Fungi</taxon>
        <taxon>Dikarya</taxon>
        <taxon>Ascomycota</taxon>
        <taxon>Pezizomycotina</taxon>
        <taxon>Sordariomycetes</taxon>
        <taxon>Sordariomycetidae</taxon>
        <taxon>Sordariales</taxon>
        <taxon>Chaetomiaceae</taxon>
        <taxon>Thermochaetoides</taxon>
    </lineage>
</organism>
<proteinExistence type="predicted"/>